<organism evidence="1 2">
    <name type="scientific">Melipona bicolor</name>
    <dbReference type="NCBI Taxonomy" id="60889"/>
    <lineage>
        <taxon>Eukaryota</taxon>
        <taxon>Metazoa</taxon>
        <taxon>Ecdysozoa</taxon>
        <taxon>Arthropoda</taxon>
        <taxon>Hexapoda</taxon>
        <taxon>Insecta</taxon>
        <taxon>Pterygota</taxon>
        <taxon>Neoptera</taxon>
        <taxon>Endopterygota</taxon>
        <taxon>Hymenoptera</taxon>
        <taxon>Apocrita</taxon>
        <taxon>Aculeata</taxon>
        <taxon>Apoidea</taxon>
        <taxon>Anthophila</taxon>
        <taxon>Apidae</taxon>
        <taxon>Melipona</taxon>
    </lineage>
</organism>
<comment type="caution">
    <text evidence="1">The sequence shown here is derived from an EMBL/GenBank/DDBJ whole genome shotgun (WGS) entry which is preliminary data.</text>
</comment>
<gene>
    <name evidence="1" type="ORF">K0M31_000266</name>
</gene>
<dbReference type="EMBL" id="JAHYIQ010000001">
    <property type="protein sequence ID" value="KAK1135681.1"/>
    <property type="molecule type" value="Genomic_DNA"/>
</dbReference>
<reference evidence="1" key="1">
    <citation type="submission" date="2021-10" db="EMBL/GenBank/DDBJ databases">
        <title>Melipona bicolor Genome sequencing and assembly.</title>
        <authorList>
            <person name="Araujo N.S."/>
            <person name="Arias M.C."/>
        </authorList>
    </citation>
    <scope>NUCLEOTIDE SEQUENCE</scope>
    <source>
        <strain evidence="1">USP_2M_L1-L4_2017</strain>
        <tissue evidence="1">Whole body</tissue>
    </source>
</reference>
<dbReference type="AlphaFoldDB" id="A0AA40KWJ5"/>
<evidence type="ECO:0000313" key="2">
    <source>
        <dbReference type="Proteomes" id="UP001177670"/>
    </source>
</evidence>
<name>A0AA40KWJ5_9HYME</name>
<evidence type="ECO:0000313" key="1">
    <source>
        <dbReference type="EMBL" id="KAK1135681.1"/>
    </source>
</evidence>
<sequence>MKFIDGSDVASVYTPKEWEKKTIDFRSIIKGRNCYVRSVSSPRIDSLGSLASNDTIPHSNSDQISRSSLTSLMWPFDISDFGYSTFAIFHCFHSRISQTGIIRCEWPSCRASTMFLVADGKNRSVPRDPLLKIWNQPRYTGARDRK</sequence>
<accession>A0AA40KWJ5</accession>
<dbReference type="Proteomes" id="UP001177670">
    <property type="component" value="Unassembled WGS sequence"/>
</dbReference>
<protein>
    <submittedName>
        <fullName evidence="1">Uncharacterized protein</fullName>
    </submittedName>
</protein>
<proteinExistence type="predicted"/>
<keyword evidence="2" id="KW-1185">Reference proteome</keyword>